<keyword evidence="1" id="KW-0812">Transmembrane</keyword>
<organism evidence="2 3">
    <name type="scientific">Acidocella aromatica</name>
    <dbReference type="NCBI Taxonomy" id="1303579"/>
    <lineage>
        <taxon>Bacteria</taxon>
        <taxon>Pseudomonadati</taxon>
        <taxon>Pseudomonadota</taxon>
        <taxon>Alphaproteobacteria</taxon>
        <taxon>Acetobacterales</taxon>
        <taxon>Acidocellaceae</taxon>
        <taxon>Acidocella</taxon>
    </lineage>
</organism>
<protein>
    <recommendedName>
        <fullName evidence="4">Transmembrane protein</fullName>
    </recommendedName>
</protein>
<dbReference type="Proteomes" id="UP000553706">
    <property type="component" value="Unassembled WGS sequence"/>
</dbReference>
<comment type="caution">
    <text evidence="2">The sequence shown here is derived from an EMBL/GenBank/DDBJ whole genome shotgun (WGS) entry which is preliminary data.</text>
</comment>
<evidence type="ECO:0008006" key="4">
    <source>
        <dbReference type="Google" id="ProtNLM"/>
    </source>
</evidence>
<dbReference type="AlphaFoldDB" id="A0A840VEQ2"/>
<feature type="transmembrane region" description="Helical" evidence="1">
    <location>
        <begin position="108"/>
        <end position="128"/>
    </location>
</feature>
<name>A0A840VEQ2_9PROT</name>
<keyword evidence="1" id="KW-0472">Membrane</keyword>
<proteinExistence type="predicted"/>
<evidence type="ECO:0000256" key="1">
    <source>
        <dbReference type="SAM" id="Phobius"/>
    </source>
</evidence>
<evidence type="ECO:0000313" key="2">
    <source>
        <dbReference type="EMBL" id="MBB5374363.1"/>
    </source>
</evidence>
<dbReference type="RefSeq" id="WP_183267385.1">
    <property type="nucleotide sequence ID" value="NZ_JACHFJ010000016.1"/>
</dbReference>
<gene>
    <name evidence="2" type="ORF">HNP71_002637</name>
</gene>
<evidence type="ECO:0000313" key="3">
    <source>
        <dbReference type="Proteomes" id="UP000553706"/>
    </source>
</evidence>
<dbReference type="EMBL" id="JACHFJ010000016">
    <property type="protein sequence ID" value="MBB5374363.1"/>
    <property type="molecule type" value="Genomic_DNA"/>
</dbReference>
<keyword evidence="3" id="KW-1185">Reference proteome</keyword>
<sequence>MVKISTSRLGFMLCAFLLPGLIGTFASFSIPAPVIDELHQQEALDAVLTAPNAASQAAAIAALADKVDPDTAALVTNGTGPLPARVAAAEQNMRREVVAQAKAAAYKIRLMVITMTVLGAVFGVLLMGPNKND</sequence>
<reference evidence="2 3" key="1">
    <citation type="submission" date="2020-08" db="EMBL/GenBank/DDBJ databases">
        <title>Genomic Encyclopedia of Type Strains, Phase IV (KMG-IV): sequencing the most valuable type-strain genomes for metagenomic binning, comparative biology and taxonomic classification.</title>
        <authorList>
            <person name="Goeker M."/>
        </authorList>
    </citation>
    <scope>NUCLEOTIDE SEQUENCE [LARGE SCALE GENOMIC DNA]</scope>
    <source>
        <strain evidence="2 3">DSM 27026</strain>
    </source>
</reference>
<accession>A0A840VEQ2</accession>
<keyword evidence="1" id="KW-1133">Transmembrane helix</keyword>
<feature type="transmembrane region" description="Helical" evidence="1">
    <location>
        <begin position="9"/>
        <end position="30"/>
    </location>
</feature>